<evidence type="ECO:0000256" key="2">
    <source>
        <dbReference type="ARBA" id="ARBA00005581"/>
    </source>
</evidence>
<dbReference type="PANTHER" id="PTHR31232">
    <property type="match status" value="1"/>
</dbReference>
<keyword evidence="10" id="KW-1185">Reference proteome</keyword>
<dbReference type="Gramene" id="rna33884">
    <property type="protein sequence ID" value="RHN49680.1"/>
    <property type="gene ID" value="gene33884"/>
</dbReference>
<feature type="signal peptide" evidence="6">
    <location>
        <begin position="1"/>
        <end position="23"/>
    </location>
</feature>
<reference evidence="9" key="3">
    <citation type="submission" date="2015-04" db="UniProtKB">
        <authorList>
            <consortium name="EnsemblPlants"/>
        </authorList>
    </citation>
    <scope>IDENTIFICATION</scope>
    <source>
        <strain evidence="9">cv. Jemalong A17</strain>
    </source>
</reference>
<reference evidence="8" key="5">
    <citation type="journal article" date="2018" name="Nat. Plants">
        <title>Whole-genome landscape of Medicago truncatula symbiotic genes.</title>
        <authorList>
            <person name="Pecrix Y."/>
            <person name="Gamas P."/>
            <person name="Carrere S."/>
        </authorList>
    </citation>
    <scope>NUCLEOTIDE SEQUENCE</scope>
    <source>
        <tissue evidence="8">Leaves</tissue>
    </source>
</reference>
<sequence>MVSLSKFALLTILVVFQLKGGNSFGILKPIVHMYITNNFTTGEQLGVHCKDKDHDIGYRSIRFAEPYAFKFRPAFFIPNILYFCGFTFSNEFHHFVVYDQTKDEKAVKRECHWQINKYGPCRINVLVNPNSIECFPWST</sequence>
<reference evidence="7 10" key="1">
    <citation type="journal article" date="2011" name="Nature">
        <title>The Medicago genome provides insight into the evolution of rhizobial symbioses.</title>
        <authorList>
            <person name="Young N.D."/>
            <person name="Debelle F."/>
            <person name="Oldroyd G.E."/>
            <person name="Geurts R."/>
            <person name="Cannon S.B."/>
            <person name="Udvardi M.K."/>
            <person name="Benedito V.A."/>
            <person name="Mayer K.F."/>
            <person name="Gouzy J."/>
            <person name="Schoof H."/>
            <person name="Van de Peer Y."/>
            <person name="Proost S."/>
            <person name="Cook D.R."/>
            <person name="Meyers B.C."/>
            <person name="Spannagl M."/>
            <person name="Cheung F."/>
            <person name="De Mita S."/>
            <person name="Krishnakumar V."/>
            <person name="Gundlach H."/>
            <person name="Zhou S."/>
            <person name="Mudge J."/>
            <person name="Bharti A.K."/>
            <person name="Murray J.D."/>
            <person name="Naoumkina M.A."/>
            <person name="Rosen B."/>
            <person name="Silverstein K.A."/>
            <person name="Tang H."/>
            <person name="Rombauts S."/>
            <person name="Zhao P.X."/>
            <person name="Zhou P."/>
            <person name="Barbe V."/>
            <person name="Bardou P."/>
            <person name="Bechner M."/>
            <person name="Bellec A."/>
            <person name="Berger A."/>
            <person name="Berges H."/>
            <person name="Bidwell S."/>
            <person name="Bisseling T."/>
            <person name="Choisne N."/>
            <person name="Couloux A."/>
            <person name="Denny R."/>
            <person name="Deshpande S."/>
            <person name="Dai X."/>
            <person name="Doyle J.J."/>
            <person name="Dudez A.M."/>
            <person name="Farmer A.D."/>
            <person name="Fouteau S."/>
            <person name="Franken C."/>
            <person name="Gibelin C."/>
            <person name="Gish J."/>
            <person name="Goldstein S."/>
            <person name="Gonzalez A.J."/>
            <person name="Green P.J."/>
            <person name="Hallab A."/>
            <person name="Hartog M."/>
            <person name="Hua A."/>
            <person name="Humphray S.J."/>
            <person name="Jeong D.H."/>
            <person name="Jing Y."/>
            <person name="Jocker A."/>
            <person name="Kenton S.M."/>
            <person name="Kim D.J."/>
            <person name="Klee K."/>
            <person name="Lai H."/>
            <person name="Lang C."/>
            <person name="Lin S."/>
            <person name="Macmil S.L."/>
            <person name="Magdelenat G."/>
            <person name="Matthews L."/>
            <person name="McCorrison J."/>
            <person name="Monaghan E.L."/>
            <person name="Mun J.H."/>
            <person name="Najar F.Z."/>
            <person name="Nicholson C."/>
            <person name="Noirot C."/>
            <person name="O'Bleness M."/>
            <person name="Paule C.R."/>
            <person name="Poulain J."/>
            <person name="Prion F."/>
            <person name="Qin B."/>
            <person name="Qu C."/>
            <person name="Retzel E.F."/>
            <person name="Riddle C."/>
            <person name="Sallet E."/>
            <person name="Samain S."/>
            <person name="Samson N."/>
            <person name="Sanders I."/>
            <person name="Saurat O."/>
            <person name="Scarpelli C."/>
            <person name="Schiex T."/>
            <person name="Segurens B."/>
            <person name="Severin A.J."/>
            <person name="Sherrier D.J."/>
            <person name="Shi R."/>
            <person name="Sims S."/>
            <person name="Singer S.R."/>
            <person name="Sinharoy S."/>
            <person name="Sterck L."/>
            <person name="Viollet A."/>
            <person name="Wang B.B."/>
            <person name="Wang K."/>
            <person name="Wang M."/>
            <person name="Wang X."/>
            <person name="Warfsmann J."/>
            <person name="Weissenbach J."/>
            <person name="White D.D."/>
            <person name="White J.D."/>
            <person name="Wiley G.B."/>
            <person name="Wincker P."/>
            <person name="Xing Y."/>
            <person name="Yang L."/>
            <person name="Yao Z."/>
            <person name="Ying F."/>
            <person name="Zhai J."/>
            <person name="Zhou L."/>
            <person name="Zuber A."/>
            <person name="Denarie J."/>
            <person name="Dixon R.A."/>
            <person name="May G.D."/>
            <person name="Schwartz D.C."/>
            <person name="Rogers J."/>
            <person name="Quetier F."/>
            <person name="Town C.D."/>
            <person name="Roe B.A."/>
        </authorList>
    </citation>
    <scope>NUCLEOTIDE SEQUENCE [LARGE SCALE GENOMIC DNA]</scope>
    <source>
        <strain evidence="7">A17</strain>
        <strain evidence="9 10">cv. Jemalong A17</strain>
    </source>
</reference>
<feature type="chain" id="PRO_5014499334" description="S-protein homolog" evidence="6">
    <location>
        <begin position="24"/>
        <end position="139"/>
    </location>
</feature>
<evidence type="ECO:0000256" key="1">
    <source>
        <dbReference type="ARBA" id="ARBA00004613"/>
    </source>
</evidence>
<dbReference type="EMBL" id="CM001222">
    <property type="protein sequence ID" value="KEH24753.1"/>
    <property type="molecule type" value="Genomic_DNA"/>
</dbReference>
<protein>
    <recommendedName>
        <fullName evidence="6">S-protein homolog</fullName>
    </recommendedName>
</protein>
<keyword evidence="5 6" id="KW-0732">Signal</keyword>
<dbReference type="AlphaFoldDB" id="A0A072U6H9"/>
<comment type="similarity">
    <text evidence="2 6">Belongs to the plant self-incompatibility (S1) protein family.</text>
</comment>
<evidence type="ECO:0000313" key="11">
    <source>
        <dbReference type="Proteomes" id="UP000265566"/>
    </source>
</evidence>
<evidence type="ECO:0000256" key="5">
    <source>
        <dbReference type="ARBA" id="ARBA00022729"/>
    </source>
</evidence>
<name>A0A072U6H9_MEDTR</name>
<evidence type="ECO:0000313" key="9">
    <source>
        <dbReference type="EnsemblPlants" id="KEH24753"/>
    </source>
</evidence>
<dbReference type="InterPro" id="IPR010264">
    <property type="entry name" value="Self-incomp_S1"/>
</dbReference>
<reference evidence="7 10" key="2">
    <citation type="journal article" date="2014" name="BMC Genomics">
        <title>An improved genome release (version Mt4.0) for the model legume Medicago truncatula.</title>
        <authorList>
            <person name="Tang H."/>
            <person name="Krishnakumar V."/>
            <person name="Bidwell S."/>
            <person name="Rosen B."/>
            <person name="Chan A."/>
            <person name="Zhou S."/>
            <person name="Gentzbittel L."/>
            <person name="Childs K.L."/>
            <person name="Yandell M."/>
            <person name="Gundlach H."/>
            <person name="Mayer K.F."/>
            <person name="Schwartz D.C."/>
            <person name="Town C.D."/>
        </authorList>
    </citation>
    <scope>GENOME REANNOTATION</scope>
    <source>
        <strain evidence="7">A17</strain>
        <strain evidence="9 10">cv. Jemalong A17</strain>
    </source>
</reference>
<dbReference type="PANTHER" id="PTHR31232:SF43">
    <property type="entry name" value="S-PROTEIN HOMOLOG 29-RELATED"/>
    <property type="match status" value="1"/>
</dbReference>
<dbReference type="EMBL" id="PSQE01000006">
    <property type="protein sequence ID" value="RHN49680.1"/>
    <property type="molecule type" value="Genomic_DNA"/>
</dbReference>
<keyword evidence="4 6" id="KW-0964">Secreted</keyword>
<evidence type="ECO:0000313" key="10">
    <source>
        <dbReference type="Proteomes" id="UP000002051"/>
    </source>
</evidence>
<dbReference type="HOGENOM" id="CLU_125658_0_0_1"/>
<dbReference type="Proteomes" id="UP000265566">
    <property type="component" value="Chromosome 6"/>
</dbReference>
<reference evidence="11" key="4">
    <citation type="journal article" date="2018" name="Nat. Plants">
        <title>Whole-genome landscape of Medicago truncatula symbiotic genes.</title>
        <authorList>
            <person name="Pecrix Y."/>
            <person name="Staton S.E."/>
            <person name="Sallet E."/>
            <person name="Lelandais-Briere C."/>
            <person name="Moreau S."/>
            <person name="Carrere S."/>
            <person name="Blein T."/>
            <person name="Jardinaud M.F."/>
            <person name="Latrasse D."/>
            <person name="Zouine M."/>
            <person name="Zahm M."/>
            <person name="Kreplak J."/>
            <person name="Mayjonade B."/>
            <person name="Satge C."/>
            <person name="Perez M."/>
            <person name="Cauet S."/>
            <person name="Marande W."/>
            <person name="Chantry-Darmon C."/>
            <person name="Lopez-Roques C."/>
            <person name="Bouchez O."/>
            <person name="Berard A."/>
            <person name="Debelle F."/>
            <person name="Munos S."/>
            <person name="Bendahmane A."/>
            <person name="Berges H."/>
            <person name="Niebel A."/>
            <person name="Buitink J."/>
            <person name="Frugier F."/>
            <person name="Benhamed M."/>
            <person name="Crespi M."/>
            <person name="Gouzy J."/>
            <person name="Gamas P."/>
        </authorList>
    </citation>
    <scope>NUCLEOTIDE SEQUENCE [LARGE SCALE GENOMIC DNA]</scope>
    <source>
        <strain evidence="11">cv. Jemalong A17</strain>
    </source>
</reference>
<proteinExistence type="inferred from homology"/>
<keyword evidence="3 6" id="KW-0713">Self-incompatibility</keyword>
<organism evidence="7 10">
    <name type="scientific">Medicago truncatula</name>
    <name type="common">Barrel medic</name>
    <name type="synonym">Medicago tribuloides</name>
    <dbReference type="NCBI Taxonomy" id="3880"/>
    <lineage>
        <taxon>Eukaryota</taxon>
        <taxon>Viridiplantae</taxon>
        <taxon>Streptophyta</taxon>
        <taxon>Embryophyta</taxon>
        <taxon>Tracheophyta</taxon>
        <taxon>Spermatophyta</taxon>
        <taxon>Magnoliopsida</taxon>
        <taxon>eudicotyledons</taxon>
        <taxon>Gunneridae</taxon>
        <taxon>Pentapetalae</taxon>
        <taxon>rosids</taxon>
        <taxon>fabids</taxon>
        <taxon>Fabales</taxon>
        <taxon>Fabaceae</taxon>
        <taxon>Papilionoideae</taxon>
        <taxon>50 kb inversion clade</taxon>
        <taxon>NPAAA clade</taxon>
        <taxon>Hologalegina</taxon>
        <taxon>IRL clade</taxon>
        <taxon>Trifolieae</taxon>
        <taxon>Medicago</taxon>
    </lineage>
</organism>
<dbReference type="GO" id="GO:0005576">
    <property type="term" value="C:extracellular region"/>
    <property type="evidence" value="ECO:0007669"/>
    <property type="project" value="UniProtKB-SubCell"/>
</dbReference>
<gene>
    <name evidence="7" type="ordered locus">MTR_6g004360</name>
    <name evidence="8" type="ORF">MtrunA17_Chr6g0449191</name>
</gene>
<dbReference type="Pfam" id="PF05938">
    <property type="entry name" value="Self-incomp_S1"/>
    <property type="match status" value="1"/>
</dbReference>
<accession>A0A072U6H9</accession>
<comment type="subcellular location">
    <subcellularLocation>
        <location evidence="1 6">Secreted</location>
    </subcellularLocation>
</comment>
<dbReference type="Proteomes" id="UP000002051">
    <property type="component" value="Chromosome 6"/>
</dbReference>
<evidence type="ECO:0000256" key="4">
    <source>
        <dbReference type="ARBA" id="ARBA00022525"/>
    </source>
</evidence>
<dbReference type="EnsemblPlants" id="KEH24753">
    <property type="protein sequence ID" value="KEH24753"/>
    <property type="gene ID" value="MTR_6g004360"/>
</dbReference>
<evidence type="ECO:0000313" key="8">
    <source>
        <dbReference type="EMBL" id="RHN49680.1"/>
    </source>
</evidence>
<evidence type="ECO:0000313" key="7">
    <source>
        <dbReference type="EMBL" id="KEH24753.1"/>
    </source>
</evidence>
<evidence type="ECO:0000256" key="3">
    <source>
        <dbReference type="ARBA" id="ARBA00022471"/>
    </source>
</evidence>
<evidence type="ECO:0000256" key="6">
    <source>
        <dbReference type="RuleBase" id="RU367044"/>
    </source>
</evidence>
<dbReference type="GO" id="GO:0060320">
    <property type="term" value="P:rejection of self pollen"/>
    <property type="evidence" value="ECO:0007669"/>
    <property type="project" value="UniProtKB-KW"/>
</dbReference>